<dbReference type="GO" id="GO:0007166">
    <property type="term" value="P:cell surface receptor signaling pathway"/>
    <property type="evidence" value="ECO:0007669"/>
    <property type="project" value="InterPro"/>
</dbReference>
<feature type="domain" description="Protein kinase" evidence="3">
    <location>
        <begin position="70"/>
        <end position="346"/>
    </location>
</feature>
<dbReference type="PROSITE" id="PS50011">
    <property type="entry name" value="PROTEIN_KINASE_DOM"/>
    <property type="match status" value="1"/>
</dbReference>
<dbReference type="Pfam" id="PF00069">
    <property type="entry name" value="Pkinase"/>
    <property type="match status" value="1"/>
</dbReference>
<dbReference type="PANTHER" id="PTHR27005:SF433">
    <property type="entry name" value="NON-FUNCTIONAL PSEUDOKINASE ZED1-LIKE"/>
    <property type="match status" value="1"/>
</dbReference>
<keyword evidence="1" id="KW-0547">Nucleotide-binding</keyword>
<dbReference type="GO" id="GO:0005886">
    <property type="term" value="C:plasma membrane"/>
    <property type="evidence" value="ECO:0007669"/>
    <property type="project" value="TreeGrafter"/>
</dbReference>
<dbReference type="SUPFAM" id="SSF56112">
    <property type="entry name" value="Protein kinase-like (PK-like)"/>
    <property type="match status" value="1"/>
</dbReference>
<sequence length="365" mass="41952">MHPSVHNHISRCVRMTLLSRIRTMLKSKEEKAFIRNGSILLQELIALCNGKCNPICGFSAKELERATNNYDLRRVLHVNRFYKFYKGFLRDQPVLIKKFKGKFERREVVFNEIVIASVMSVHKNVLKLLGCCLETKVPTLVFEFAESRNLGDLVSSQNYNCHFQPLSWRCRLKIAMDIANVVAYLHTAFPKPIIHCDIRCLNIFLSEDCTAKLSDFSVSRSLSADEVDAKDEVPEIMGLPTAEYMAKQDVYSVGILMLMLLTGQKEICKDPLENNKRIYIADYVKNYDFDEILDPMILREMLLEEVQQVEAFKALVMNCICESAGDRPTMTDVAKELRRINQRSFMQDIVHITNCRDSSSPTSID</sequence>
<evidence type="ECO:0000313" key="4">
    <source>
        <dbReference type="Proteomes" id="UP000504621"/>
    </source>
</evidence>
<dbReference type="PANTHER" id="PTHR27005">
    <property type="entry name" value="WALL-ASSOCIATED RECEPTOR KINASE-LIKE 21"/>
    <property type="match status" value="1"/>
</dbReference>
<dbReference type="AlphaFoldDB" id="A0A6J1A7Z1"/>
<dbReference type="InterPro" id="IPR045274">
    <property type="entry name" value="WAK-like"/>
</dbReference>
<dbReference type="GeneID" id="110415515"/>
<dbReference type="Gene3D" id="3.30.200.20">
    <property type="entry name" value="Phosphorylase Kinase, domain 1"/>
    <property type="match status" value="1"/>
</dbReference>
<evidence type="ECO:0000313" key="5">
    <source>
        <dbReference type="RefSeq" id="XP_021282861.1"/>
    </source>
</evidence>
<evidence type="ECO:0000259" key="3">
    <source>
        <dbReference type="PROSITE" id="PS50011"/>
    </source>
</evidence>
<evidence type="ECO:0000256" key="1">
    <source>
        <dbReference type="ARBA" id="ARBA00022741"/>
    </source>
</evidence>
<evidence type="ECO:0000256" key="2">
    <source>
        <dbReference type="ARBA" id="ARBA00022840"/>
    </source>
</evidence>
<gene>
    <name evidence="5" type="primary">LOC110415515</name>
</gene>
<dbReference type="Proteomes" id="UP000504621">
    <property type="component" value="Unplaced"/>
</dbReference>
<dbReference type="OrthoDB" id="75710at2759"/>
<dbReference type="GO" id="GO:0005524">
    <property type="term" value="F:ATP binding"/>
    <property type="evidence" value="ECO:0007669"/>
    <property type="project" value="UniProtKB-KW"/>
</dbReference>
<protein>
    <submittedName>
        <fullName evidence="5">Non-functional pseudokinase ZED1-like isoform X1</fullName>
    </submittedName>
</protein>
<dbReference type="InterPro" id="IPR008266">
    <property type="entry name" value="Tyr_kinase_AS"/>
</dbReference>
<accession>A0A6J1A7Z1</accession>
<proteinExistence type="predicted"/>
<dbReference type="InterPro" id="IPR000719">
    <property type="entry name" value="Prot_kinase_dom"/>
</dbReference>
<organism evidence="4 5">
    <name type="scientific">Herrania umbratica</name>
    <dbReference type="NCBI Taxonomy" id="108875"/>
    <lineage>
        <taxon>Eukaryota</taxon>
        <taxon>Viridiplantae</taxon>
        <taxon>Streptophyta</taxon>
        <taxon>Embryophyta</taxon>
        <taxon>Tracheophyta</taxon>
        <taxon>Spermatophyta</taxon>
        <taxon>Magnoliopsida</taxon>
        <taxon>eudicotyledons</taxon>
        <taxon>Gunneridae</taxon>
        <taxon>Pentapetalae</taxon>
        <taxon>rosids</taxon>
        <taxon>malvids</taxon>
        <taxon>Malvales</taxon>
        <taxon>Malvaceae</taxon>
        <taxon>Byttnerioideae</taxon>
        <taxon>Herrania</taxon>
    </lineage>
</organism>
<dbReference type="PROSITE" id="PS00109">
    <property type="entry name" value="PROTEIN_KINASE_TYR"/>
    <property type="match status" value="1"/>
</dbReference>
<dbReference type="Gene3D" id="1.10.510.10">
    <property type="entry name" value="Transferase(Phosphotransferase) domain 1"/>
    <property type="match status" value="1"/>
</dbReference>
<name>A0A6J1A7Z1_9ROSI</name>
<reference evidence="5" key="1">
    <citation type="submission" date="2025-08" db="UniProtKB">
        <authorList>
            <consortium name="RefSeq"/>
        </authorList>
    </citation>
    <scope>IDENTIFICATION</scope>
    <source>
        <tissue evidence="5">Leaf</tissue>
    </source>
</reference>
<dbReference type="GO" id="GO:0004674">
    <property type="term" value="F:protein serine/threonine kinase activity"/>
    <property type="evidence" value="ECO:0007669"/>
    <property type="project" value="TreeGrafter"/>
</dbReference>
<dbReference type="InterPro" id="IPR011009">
    <property type="entry name" value="Kinase-like_dom_sf"/>
</dbReference>
<keyword evidence="2" id="KW-0067">ATP-binding</keyword>
<dbReference type="RefSeq" id="XP_021282861.1">
    <property type="nucleotide sequence ID" value="XM_021427186.1"/>
</dbReference>
<keyword evidence="4" id="KW-1185">Reference proteome</keyword>